<feature type="transmembrane region" description="Helical" evidence="7">
    <location>
        <begin position="192"/>
        <end position="213"/>
    </location>
</feature>
<dbReference type="InterPro" id="IPR000620">
    <property type="entry name" value="EamA_dom"/>
</dbReference>
<evidence type="ECO:0000256" key="3">
    <source>
        <dbReference type="ARBA" id="ARBA00022475"/>
    </source>
</evidence>
<feature type="transmembrane region" description="Helical" evidence="7">
    <location>
        <begin position="103"/>
        <end position="122"/>
    </location>
</feature>
<feature type="transmembrane region" description="Helical" evidence="7">
    <location>
        <begin position="163"/>
        <end position="185"/>
    </location>
</feature>
<protein>
    <submittedName>
        <fullName evidence="9">EamA family transporter</fullName>
    </submittedName>
</protein>
<dbReference type="PANTHER" id="PTHR32322">
    <property type="entry name" value="INNER MEMBRANE TRANSPORTER"/>
    <property type="match status" value="1"/>
</dbReference>
<evidence type="ECO:0000313" key="9">
    <source>
        <dbReference type="EMBL" id="GEA35693.1"/>
    </source>
</evidence>
<dbReference type="Pfam" id="PF00892">
    <property type="entry name" value="EamA"/>
    <property type="match status" value="2"/>
</dbReference>
<dbReference type="GO" id="GO:0005886">
    <property type="term" value="C:plasma membrane"/>
    <property type="evidence" value="ECO:0007669"/>
    <property type="project" value="UniProtKB-SubCell"/>
</dbReference>
<dbReference type="SUPFAM" id="SSF103481">
    <property type="entry name" value="Multidrug resistance efflux transporter EmrE"/>
    <property type="match status" value="2"/>
</dbReference>
<keyword evidence="4 7" id="KW-0812">Transmembrane</keyword>
<feature type="transmembrane region" description="Helical" evidence="7">
    <location>
        <begin position="219"/>
        <end position="241"/>
    </location>
</feature>
<sequence length="313" mass="33426">MKNDKRQTAGTIMALAGGTCWGFSGCCGQYLFEQKGIEAPWLVAVRLFFAGIILVLAGFKLHGRDNLRVFRKKRDTIHLLAFAIFGITFCQFTYFMAIQASNAGTATVLQYLSPILILAVVCMRELRLPKGLELAAIGLSLFGTFVIGTHGDIHSFHITGEALFWGLLAAVSSMIYTIIPGGLILKYDIYQVLGFGMFFGGIAMGAVVRPWNYGVAWDAGIVGALAGVVVVGTAIAFGLYLQGVSMIGPLKGSIMGSVEPVSAVVISVFWLGTRFTLPDFLGFALILGAVFVLTFAHRPGGETAKGADFSADS</sequence>
<feature type="domain" description="EamA" evidence="8">
    <location>
        <begin position="10"/>
        <end position="148"/>
    </location>
</feature>
<dbReference type="InterPro" id="IPR050638">
    <property type="entry name" value="AA-Vitamin_Transporters"/>
</dbReference>
<evidence type="ECO:0000256" key="5">
    <source>
        <dbReference type="ARBA" id="ARBA00022989"/>
    </source>
</evidence>
<feature type="transmembrane region" description="Helical" evidence="7">
    <location>
        <begin position="134"/>
        <end position="151"/>
    </location>
</feature>
<reference evidence="9 10" key="1">
    <citation type="submission" date="2019-06" db="EMBL/GenBank/DDBJ databases">
        <title>Draft genome sequence of [Clostridium] clostridioforme NBRC 113352.</title>
        <authorList>
            <person name="Miura T."/>
            <person name="Furukawa M."/>
            <person name="Shimamura M."/>
            <person name="Ohyama Y."/>
            <person name="Yamazoe A."/>
            <person name="Kawasaki H."/>
        </authorList>
    </citation>
    <scope>NUCLEOTIDE SEQUENCE [LARGE SCALE GENOMIC DNA]</scope>
    <source>
        <strain evidence="9 10">NBRC 113352</strain>
    </source>
</reference>
<keyword evidence="5 7" id="KW-1133">Transmembrane helix</keyword>
<comment type="caution">
    <text evidence="9">The sequence shown here is derived from an EMBL/GenBank/DDBJ whole genome shotgun (WGS) entry which is preliminary data.</text>
</comment>
<feature type="transmembrane region" description="Helical" evidence="7">
    <location>
        <begin position="253"/>
        <end position="271"/>
    </location>
</feature>
<feature type="transmembrane region" description="Helical" evidence="7">
    <location>
        <begin position="79"/>
        <end position="97"/>
    </location>
</feature>
<evidence type="ECO:0000259" key="8">
    <source>
        <dbReference type="Pfam" id="PF00892"/>
    </source>
</evidence>
<dbReference type="PANTHER" id="PTHR32322:SF18">
    <property type="entry name" value="S-ADENOSYLMETHIONINE_S-ADENOSYLHOMOCYSTEINE TRANSPORTER"/>
    <property type="match status" value="1"/>
</dbReference>
<feature type="domain" description="EamA" evidence="8">
    <location>
        <begin position="162"/>
        <end position="294"/>
    </location>
</feature>
<evidence type="ECO:0000256" key="2">
    <source>
        <dbReference type="ARBA" id="ARBA00007362"/>
    </source>
</evidence>
<proteinExistence type="inferred from homology"/>
<evidence type="ECO:0000256" key="7">
    <source>
        <dbReference type="SAM" id="Phobius"/>
    </source>
</evidence>
<comment type="subcellular location">
    <subcellularLocation>
        <location evidence="1">Cell membrane</location>
        <topology evidence="1">Multi-pass membrane protein</topology>
    </subcellularLocation>
</comment>
<dbReference type="PROSITE" id="PS51257">
    <property type="entry name" value="PROKAR_LIPOPROTEIN"/>
    <property type="match status" value="1"/>
</dbReference>
<feature type="transmembrane region" description="Helical" evidence="7">
    <location>
        <begin position="38"/>
        <end position="59"/>
    </location>
</feature>
<organism evidence="9 10">
    <name type="scientific">Enterocloster clostridioformis</name>
    <dbReference type="NCBI Taxonomy" id="1531"/>
    <lineage>
        <taxon>Bacteria</taxon>
        <taxon>Bacillati</taxon>
        <taxon>Bacillota</taxon>
        <taxon>Clostridia</taxon>
        <taxon>Lachnospirales</taxon>
        <taxon>Lachnospiraceae</taxon>
        <taxon>Enterocloster</taxon>
    </lineage>
</organism>
<evidence type="ECO:0000256" key="6">
    <source>
        <dbReference type="ARBA" id="ARBA00023136"/>
    </source>
</evidence>
<gene>
    <name evidence="9" type="ORF">Ccl03g_14060</name>
</gene>
<dbReference type="EMBL" id="BJLB01000001">
    <property type="protein sequence ID" value="GEA35693.1"/>
    <property type="molecule type" value="Genomic_DNA"/>
</dbReference>
<accession>A0A829W9H9</accession>
<feature type="transmembrane region" description="Helical" evidence="7">
    <location>
        <begin position="12"/>
        <end position="32"/>
    </location>
</feature>
<dbReference type="RefSeq" id="WP_038260146.1">
    <property type="nucleotide sequence ID" value="NZ_BJLB01000001.1"/>
</dbReference>
<keyword evidence="3" id="KW-1003">Cell membrane</keyword>
<evidence type="ECO:0000256" key="4">
    <source>
        <dbReference type="ARBA" id="ARBA00022692"/>
    </source>
</evidence>
<evidence type="ECO:0000313" key="10">
    <source>
        <dbReference type="Proteomes" id="UP000315200"/>
    </source>
</evidence>
<dbReference type="InterPro" id="IPR037185">
    <property type="entry name" value="EmrE-like"/>
</dbReference>
<feature type="transmembrane region" description="Helical" evidence="7">
    <location>
        <begin position="277"/>
        <end position="296"/>
    </location>
</feature>
<evidence type="ECO:0000256" key="1">
    <source>
        <dbReference type="ARBA" id="ARBA00004651"/>
    </source>
</evidence>
<dbReference type="Proteomes" id="UP000315200">
    <property type="component" value="Unassembled WGS sequence"/>
</dbReference>
<name>A0A829W9H9_9FIRM</name>
<comment type="similarity">
    <text evidence="2">Belongs to the EamA transporter family.</text>
</comment>
<keyword evidence="6 7" id="KW-0472">Membrane</keyword>
<dbReference type="AlphaFoldDB" id="A0A829W9H9"/>